<accession>A0A151AML3</accession>
<dbReference type="NCBIfam" id="TIGR03061">
    <property type="entry name" value="pip_yhgE_Nterm"/>
    <property type="match status" value="1"/>
</dbReference>
<feature type="coiled-coil region" evidence="5">
    <location>
        <begin position="311"/>
        <end position="338"/>
    </location>
</feature>
<evidence type="ECO:0000256" key="5">
    <source>
        <dbReference type="SAM" id="Coils"/>
    </source>
</evidence>
<evidence type="ECO:0000313" key="8">
    <source>
        <dbReference type="EMBL" id="KYH28876.1"/>
    </source>
</evidence>
<dbReference type="PATRIC" id="fig|1121305.3.peg.1612"/>
<feature type="transmembrane region" description="Helical" evidence="6">
    <location>
        <begin position="738"/>
        <end position="759"/>
    </location>
</feature>
<dbReference type="STRING" id="1121305.CLCOL_16080"/>
<feature type="domain" description="ABC-2 type transporter transmembrane" evidence="7">
    <location>
        <begin position="537"/>
        <end position="841"/>
    </location>
</feature>
<evidence type="ECO:0000259" key="7">
    <source>
        <dbReference type="Pfam" id="PF12698"/>
    </source>
</evidence>
<evidence type="ECO:0000256" key="1">
    <source>
        <dbReference type="ARBA" id="ARBA00004141"/>
    </source>
</evidence>
<dbReference type="AlphaFoldDB" id="A0A151AML3"/>
<feature type="coiled-coil region" evidence="5">
    <location>
        <begin position="598"/>
        <end position="625"/>
    </location>
</feature>
<keyword evidence="2 6" id="KW-0812">Transmembrane</keyword>
<comment type="caution">
    <text evidence="8">The sequence shown here is derived from an EMBL/GenBank/DDBJ whole genome shotgun (WGS) entry which is preliminary data.</text>
</comment>
<keyword evidence="3 6" id="KW-1133">Transmembrane helix</keyword>
<dbReference type="RefSeq" id="WP_061858456.1">
    <property type="nucleotide sequence ID" value="NZ_LTBB01000007.1"/>
</dbReference>
<dbReference type="PANTHER" id="PTHR43077">
    <property type="entry name" value="TRANSPORT PERMEASE YVFS-RELATED"/>
    <property type="match status" value="1"/>
</dbReference>
<keyword evidence="4 6" id="KW-0472">Membrane</keyword>
<feature type="transmembrane region" description="Helical" evidence="6">
    <location>
        <begin position="771"/>
        <end position="789"/>
    </location>
</feature>
<dbReference type="NCBIfam" id="TIGR03062">
    <property type="entry name" value="pip_yhgE_Cterm"/>
    <property type="match status" value="1"/>
</dbReference>
<reference evidence="8 9" key="1">
    <citation type="submission" date="2016-02" db="EMBL/GenBank/DDBJ databases">
        <title>Genome sequence of Clostridium colicanis DSM 13634.</title>
        <authorList>
            <person name="Poehlein A."/>
            <person name="Daniel R."/>
        </authorList>
    </citation>
    <scope>NUCLEOTIDE SEQUENCE [LARGE SCALE GENOMIC DNA]</scope>
    <source>
        <strain evidence="8 9">DSM 13634</strain>
    </source>
</reference>
<evidence type="ECO:0000313" key="9">
    <source>
        <dbReference type="Proteomes" id="UP000075374"/>
    </source>
</evidence>
<comment type="subcellular location">
    <subcellularLocation>
        <location evidence="1">Membrane</location>
        <topology evidence="1">Multi-pass membrane protein</topology>
    </subcellularLocation>
</comment>
<dbReference type="InterPro" id="IPR051328">
    <property type="entry name" value="T7SS_ABC-Transporter"/>
</dbReference>
<name>A0A151AML3_9CLOT</name>
<keyword evidence="5" id="KW-0175">Coiled coil</keyword>
<dbReference type="Pfam" id="PF12698">
    <property type="entry name" value="ABC2_membrane_3"/>
    <property type="match status" value="1"/>
</dbReference>
<gene>
    <name evidence="8" type="primary">smc_3</name>
    <name evidence="8" type="ORF">CLCOL_16080</name>
</gene>
<dbReference type="Proteomes" id="UP000075374">
    <property type="component" value="Unassembled WGS sequence"/>
</dbReference>
<dbReference type="GO" id="GO:0140359">
    <property type="term" value="F:ABC-type transporter activity"/>
    <property type="evidence" value="ECO:0007669"/>
    <property type="project" value="InterPro"/>
</dbReference>
<evidence type="ECO:0000256" key="2">
    <source>
        <dbReference type="ARBA" id="ARBA00022692"/>
    </source>
</evidence>
<feature type="transmembrane region" description="Helical" evidence="6">
    <location>
        <begin position="670"/>
        <end position="689"/>
    </location>
</feature>
<dbReference type="Gene3D" id="1.10.287.950">
    <property type="entry name" value="Methyl-accepting chemotaxis protein"/>
    <property type="match status" value="1"/>
</dbReference>
<keyword evidence="9" id="KW-1185">Reference proteome</keyword>
<dbReference type="GO" id="GO:0016020">
    <property type="term" value="C:membrane"/>
    <property type="evidence" value="ECO:0007669"/>
    <property type="project" value="UniProtKB-SubCell"/>
</dbReference>
<dbReference type="PANTHER" id="PTHR43077:SF10">
    <property type="entry name" value="TRANSPORT PERMEASE PROTEIN"/>
    <property type="match status" value="1"/>
</dbReference>
<evidence type="ECO:0000256" key="6">
    <source>
        <dbReference type="SAM" id="Phobius"/>
    </source>
</evidence>
<feature type="transmembrane region" description="Helical" evidence="6">
    <location>
        <begin position="826"/>
        <end position="843"/>
    </location>
</feature>
<feature type="transmembrane region" description="Helical" evidence="6">
    <location>
        <begin position="20"/>
        <end position="42"/>
    </location>
</feature>
<organism evidence="8 9">
    <name type="scientific">Clostridium colicanis DSM 13634</name>
    <dbReference type="NCBI Taxonomy" id="1121305"/>
    <lineage>
        <taxon>Bacteria</taxon>
        <taxon>Bacillati</taxon>
        <taxon>Bacillota</taxon>
        <taxon>Clostridia</taxon>
        <taxon>Eubacteriales</taxon>
        <taxon>Clostridiaceae</taxon>
        <taxon>Clostridium</taxon>
    </lineage>
</organism>
<dbReference type="InterPro" id="IPR017500">
    <property type="entry name" value="Phage_infect_YhgE_N"/>
</dbReference>
<dbReference type="InterPro" id="IPR017501">
    <property type="entry name" value="Phage_infect_YhgE_C"/>
</dbReference>
<evidence type="ECO:0000256" key="3">
    <source>
        <dbReference type="ARBA" id="ARBA00022989"/>
    </source>
</evidence>
<dbReference type="InterPro" id="IPR013525">
    <property type="entry name" value="ABC2_TM"/>
</dbReference>
<feature type="coiled-coil region" evidence="5">
    <location>
        <begin position="455"/>
        <end position="518"/>
    </location>
</feature>
<proteinExistence type="predicted"/>
<dbReference type="EMBL" id="LTBB01000007">
    <property type="protein sequence ID" value="KYH28876.1"/>
    <property type="molecule type" value="Genomic_DNA"/>
</dbReference>
<protein>
    <submittedName>
        <fullName evidence="8">Chromosome partition protein Smc</fullName>
    </submittedName>
</protein>
<feature type="transmembrane region" description="Helical" evidence="6">
    <location>
        <begin position="709"/>
        <end position="732"/>
    </location>
</feature>
<sequence>MKVNVKTIAKMYKKDLNKIITSWATLIIIIGLAVLPSLYAWVNIYASWDPYSNTSGIKVGIVNNDAGGSIRGIEFNIGNEVVKLLKENKKLGWTFYKDADEGIKKVEEGEVYATIIIPSEFSLEMSTLLDKNPVKPTLEYYVNQKINAIAPKMTDSGASTLQKEISKSFIETVTKKVFEILNKAGVKIDENYDKIEKYKGTLYTINDNYPKINKALDDLIKKSDGTFVNINKTSDNITFIQDTLKKTIQLNEDLSKSLTDKSDEVEDISGDIDNIKENLAIMENTFSKISTTTDDLNNKISIYKPDMLSDIDDAIDEANRLSNEMKEVSQDLADLGEDVPKDLKEESDKIVADIEVYRNLLNTLDDSLSSISDNTIDLLDSLVDLNESISDKFEDINKKIDKTLKPIDNLLKRETFSTIRNKLEDAEDDFNYISRKTKRIRNTLKYTSSEVGKSIDSINAQIDDLKDLVQRSSKEIGDTTSEKASKLSSDFERISGNLDKLQGRLNTLKNNLNNNKNIEELLSEISKLTLNISNDLSKLQDNINSSDIVSQVQEALQKGSEGVLDLNTMIKNMKDDMNFLKDFLSDISSKGKIAVKDIKNFQKRNKDIEKKINDITSKVKAFDNKISLKDLANLLKTDGDTEGDFLALPVNLKTHNLFPVENYGAGLTPFYTTLSLWVGALLLCALLSVKFHNGSFEFNPREEYFAKYLLFVSIAILQGFIVSVGDILVLGIKVQFPVLFVALAVYQSIIFNTIVYTLVSLFDNVGKAIGIIFLVLQLAGSGGTFPIQVTPNFFQKIHYALPFTYGISAMREALAGVTYSTLSKDVITLSLFFLIFLALGYILKPRTTKLCSKLTHKLNDSGVIGH</sequence>
<evidence type="ECO:0000256" key="4">
    <source>
        <dbReference type="ARBA" id="ARBA00023136"/>
    </source>
</evidence>